<dbReference type="Proteomes" id="UP000595437">
    <property type="component" value="Chromosome 9"/>
</dbReference>
<organism evidence="1 2">
    <name type="scientific">Caligus rogercresseyi</name>
    <name type="common">Sea louse</name>
    <dbReference type="NCBI Taxonomy" id="217165"/>
    <lineage>
        <taxon>Eukaryota</taxon>
        <taxon>Metazoa</taxon>
        <taxon>Ecdysozoa</taxon>
        <taxon>Arthropoda</taxon>
        <taxon>Crustacea</taxon>
        <taxon>Multicrustacea</taxon>
        <taxon>Hexanauplia</taxon>
        <taxon>Copepoda</taxon>
        <taxon>Siphonostomatoida</taxon>
        <taxon>Caligidae</taxon>
        <taxon>Caligus</taxon>
    </lineage>
</organism>
<gene>
    <name evidence="1" type="ORF">FKW44_014002</name>
</gene>
<reference evidence="2" key="1">
    <citation type="submission" date="2021-01" db="EMBL/GenBank/DDBJ databases">
        <title>Caligus Genome Assembly.</title>
        <authorList>
            <person name="Gallardo-Escarate C."/>
        </authorList>
    </citation>
    <scope>NUCLEOTIDE SEQUENCE [LARGE SCALE GENOMIC DNA]</scope>
</reference>
<accession>A0A7T8K039</accession>
<evidence type="ECO:0000313" key="1">
    <source>
        <dbReference type="EMBL" id="QQP40075.1"/>
    </source>
</evidence>
<name>A0A7T8K039_CALRO</name>
<sequence>MKVVADRKALNMFHTDIAWHAKVAISLPSGNATGVVDIMGFLGMGKTKSPTGSWHRRHRGWSSSAPTAFGDNFLNLQLAWTLG</sequence>
<keyword evidence="2" id="KW-1185">Reference proteome</keyword>
<feature type="non-terminal residue" evidence="1">
    <location>
        <position position="83"/>
    </location>
</feature>
<dbReference type="EMBL" id="CP045898">
    <property type="protein sequence ID" value="QQP40075.1"/>
    <property type="molecule type" value="Genomic_DNA"/>
</dbReference>
<dbReference type="AlphaFoldDB" id="A0A7T8K039"/>
<evidence type="ECO:0000313" key="2">
    <source>
        <dbReference type="Proteomes" id="UP000595437"/>
    </source>
</evidence>
<proteinExistence type="predicted"/>
<protein>
    <submittedName>
        <fullName evidence="1">Uncharacterized protein</fullName>
    </submittedName>
</protein>
<feature type="non-terminal residue" evidence="1">
    <location>
        <position position="1"/>
    </location>
</feature>